<evidence type="ECO:0000313" key="5">
    <source>
        <dbReference type="Proteomes" id="UP000183952"/>
    </source>
</evidence>
<gene>
    <name evidence="4" type="ORF">SAMN02745248_01301</name>
</gene>
<sequence>MAHYFINDELLPHDYKEIRYGFKGNGLCFITDSGVFSKDHVDEGTDILINNLPLLDGKVLDLGCGYGCVGITLKKAYPNIDITMADVNKRAIELVEKNCQINNIENAQIIQSNCFDSIEGEFDYIILNPPIRAGKQVVFKMYEEAFSHLKNGGKFIFVMNKKHGLASSLEKIESLFGTYDYLYKKKGWNVIQAKRQ</sequence>
<dbReference type="Pfam" id="PF05175">
    <property type="entry name" value="MTS"/>
    <property type="match status" value="1"/>
</dbReference>
<proteinExistence type="predicted"/>
<dbReference type="AlphaFoldDB" id="A0A1M6N7B2"/>
<dbReference type="SUPFAM" id="SSF53335">
    <property type="entry name" value="S-adenosyl-L-methionine-dependent methyltransferases"/>
    <property type="match status" value="1"/>
</dbReference>
<dbReference type="InterPro" id="IPR046977">
    <property type="entry name" value="RsmC/RlmG"/>
</dbReference>
<keyword evidence="1 4" id="KW-0489">Methyltransferase</keyword>
<accession>A0A1M6N7B2</accession>
<dbReference type="PANTHER" id="PTHR47816">
    <property type="entry name" value="RIBOSOMAL RNA SMALL SUBUNIT METHYLTRANSFERASE C"/>
    <property type="match status" value="1"/>
</dbReference>
<dbReference type="GO" id="GO:0008757">
    <property type="term" value="F:S-adenosylmethionine-dependent methyltransferase activity"/>
    <property type="evidence" value="ECO:0007669"/>
    <property type="project" value="InterPro"/>
</dbReference>
<keyword evidence="5" id="KW-1185">Reference proteome</keyword>
<feature type="domain" description="Methyltransferase small" evidence="3">
    <location>
        <begin position="28"/>
        <end position="191"/>
    </location>
</feature>
<evidence type="ECO:0000259" key="3">
    <source>
        <dbReference type="Pfam" id="PF05175"/>
    </source>
</evidence>
<dbReference type="InterPro" id="IPR029063">
    <property type="entry name" value="SAM-dependent_MTases_sf"/>
</dbReference>
<evidence type="ECO:0000256" key="1">
    <source>
        <dbReference type="ARBA" id="ARBA00022603"/>
    </source>
</evidence>
<keyword evidence="2 4" id="KW-0808">Transferase</keyword>
<protein>
    <submittedName>
        <fullName evidence="4">16S rRNA (Guanine1207-N2)-methyltransferase</fullName>
    </submittedName>
</protein>
<dbReference type="GO" id="GO:0032259">
    <property type="term" value="P:methylation"/>
    <property type="evidence" value="ECO:0007669"/>
    <property type="project" value="UniProtKB-KW"/>
</dbReference>
<dbReference type="Proteomes" id="UP000183952">
    <property type="component" value="Unassembled WGS sequence"/>
</dbReference>
<dbReference type="STRING" id="1121331.SAMN02745248_01301"/>
<evidence type="ECO:0000313" key="4">
    <source>
        <dbReference type="EMBL" id="SHJ91552.1"/>
    </source>
</evidence>
<dbReference type="Gene3D" id="3.40.50.150">
    <property type="entry name" value="Vaccinia Virus protein VP39"/>
    <property type="match status" value="1"/>
</dbReference>
<dbReference type="CDD" id="cd02440">
    <property type="entry name" value="AdoMet_MTases"/>
    <property type="match status" value="1"/>
</dbReference>
<organism evidence="4 5">
    <name type="scientific">Hathewaya proteolytica DSM 3090</name>
    <dbReference type="NCBI Taxonomy" id="1121331"/>
    <lineage>
        <taxon>Bacteria</taxon>
        <taxon>Bacillati</taxon>
        <taxon>Bacillota</taxon>
        <taxon>Clostridia</taxon>
        <taxon>Eubacteriales</taxon>
        <taxon>Clostridiaceae</taxon>
        <taxon>Hathewaya</taxon>
    </lineage>
</organism>
<dbReference type="InterPro" id="IPR007848">
    <property type="entry name" value="Small_mtfrase_dom"/>
</dbReference>
<reference evidence="4 5" key="1">
    <citation type="submission" date="2016-11" db="EMBL/GenBank/DDBJ databases">
        <authorList>
            <person name="Jaros S."/>
            <person name="Januszkiewicz K."/>
            <person name="Wedrychowicz H."/>
        </authorList>
    </citation>
    <scope>NUCLEOTIDE SEQUENCE [LARGE SCALE GENOMIC DNA]</scope>
    <source>
        <strain evidence="4 5">DSM 3090</strain>
    </source>
</reference>
<dbReference type="RefSeq" id="WP_072903310.1">
    <property type="nucleotide sequence ID" value="NZ_FRAD01000009.1"/>
</dbReference>
<dbReference type="EMBL" id="FRAD01000009">
    <property type="protein sequence ID" value="SHJ91552.1"/>
    <property type="molecule type" value="Genomic_DNA"/>
</dbReference>
<evidence type="ECO:0000256" key="2">
    <source>
        <dbReference type="ARBA" id="ARBA00022679"/>
    </source>
</evidence>
<name>A0A1M6N7B2_9CLOT</name>
<dbReference type="OrthoDB" id="9764961at2"/>
<dbReference type="PANTHER" id="PTHR47816:SF4">
    <property type="entry name" value="RIBOSOMAL RNA SMALL SUBUNIT METHYLTRANSFERASE C"/>
    <property type="match status" value="1"/>
</dbReference>